<dbReference type="EMBL" id="JAODIM010000042">
    <property type="protein sequence ID" value="MCU5779121.1"/>
    <property type="molecule type" value="Genomic_DNA"/>
</dbReference>
<evidence type="ECO:0000256" key="3">
    <source>
        <dbReference type="ARBA" id="ARBA00023163"/>
    </source>
</evidence>
<accession>A0A9J6PLC9</accession>
<dbReference type="RefSeq" id="WP_267142595.1">
    <property type="nucleotide sequence ID" value="NZ_JAODIL010000071.1"/>
</dbReference>
<evidence type="ECO:0000259" key="4">
    <source>
        <dbReference type="PROSITE" id="PS50932"/>
    </source>
</evidence>
<keyword evidence="2 5" id="KW-0238">DNA-binding</keyword>
<name>A0A9J6PLC9_9GAMM</name>
<dbReference type="Pfam" id="PF13377">
    <property type="entry name" value="Peripla_BP_3"/>
    <property type="match status" value="1"/>
</dbReference>
<dbReference type="Gene3D" id="3.40.50.2300">
    <property type="match status" value="2"/>
</dbReference>
<dbReference type="PANTHER" id="PTHR30146:SF33">
    <property type="entry name" value="TRANSCRIPTIONAL REGULATOR"/>
    <property type="match status" value="1"/>
</dbReference>
<dbReference type="AlphaFoldDB" id="A0A9J6PLC9"/>
<sequence length="340" mass="35905">MESKRRPGTGKSTLADVAKLVGVSAMTVSRALRAPEKVSDQLREKIQQVIADLGYVPNLAASALASASSRLITLVVPSLKTPGCATIFHTLQQVLLPEGYNILLSEADNSNASGSDLIETLLAYNPAAIVQYNFDNSPGAQKILLNAGIPVVEIGGLNKTPIGISVGCDYASAIKMLVTEMVQQEYRNIGLLCSHDEQNIFQQMLSGWNTSMLAVNRSPHRVVSTPLPPTFTTGHSLLPEILLTWPELDLLICTADDVACGAILACHSIGVAVPKQLAIAGIGGSELSAICSPALTTVAVAYKEMATIAAEHLLSLLKGKAVADVSATPSRLIQRASTWQ</sequence>
<reference evidence="5" key="1">
    <citation type="submission" date="2022-09" db="EMBL/GenBank/DDBJ databases">
        <title>Winslowiella arboricola sp. nov., isolated from bleeding cankers on broadleaf hosts.</title>
        <authorList>
            <person name="Brady C."/>
            <person name="Kaur S."/>
            <person name="Crampton B."/>
            <person name="Maddock D."/>
            <person name="Arnold D."/>
            <person name="Denman S."/>
        </authorList>
    </citation>
    <scope>NUCLEOTIDE SEQUENCE</scope>
    <source>
        <strain evidence="5">BAC 15a-03b</strain>
    </source>
</reference>
<dbReference type="SUPFAM" id="SSF47413">
    <property type="entry name" value="lambda repressor-like DNA-binding domains"/>
    <property type="match status" value="1"/>
</dbReference>
<dbReference type="InterPro" id="IPR028082">
    <property type="entry name" value="Peripla_BP_I"/>
</dbReference>
<evidence type="ECO:0000256" key="1">
    <source>
        <dbReference type="ARBA" id="ARBA00023015"/>
    </source>
</evidence>
<evidence type="ECO:0000313" key="5">
    <source>
        <dbReference type="EMBL" id="MCU5779121.1"/>
    </source>
</evidence>
<dbReference type="Proteomes" id="UP001064262">
    <property type="component" value="Unassembled WGS sequence"/>
</dbReference>
<feature type="domain" description="HTH lacI-type" evidence="4">
    <location>
        <begin position="12"/>
        <end position="66"/>
    </location>
</feature>
<protein>
    <submittedName>
        <fullName evidence="5">LacI family DNA-binding transcriptional regulator</fullName>
    </submittedName>
</protein>
<keyword evidence="1" id="KW-0805">Transcription regulation</keyword>
<keyword evidence="6" id="KW-1185">Reference proteome</keyword>
<dbReference type="InterPro" id="IPR010982">
    <property type="entry name" value="Lambda_DNA-bd_dom_sf"/>
</dbReference>
<dbReference type="InterPro" id="IPR000843">
    <property type="entry name" value="HTH_LacI"/>
</dbReference>
<dbReference type="InterPro" id="IPR046335">
    <property type="entry name" value="LacI/GalR-like_sensor"/>
</dbReference>
<proteinExistence type="predicted"/>
<dbReference type="SMART" id="SM00354">
    <property type="entry name" value="HTH_LACI"/>
    <property type="match status" value="1"/>
</dbReference>
<dbReference type="CDD" id="cd01392">
    <property type="entry name" value="HTH_LacI"/>
    <property type="match status" value="1"/>
</dbReference>
<dbReference type="CDD" id="cd01575">
    <property type="entry name" value="PBP1_GntR"/>
    <property type="match status" value="1"/>
</dbReference>
<dbReference type="SUPFAM" id="SSF53822">
    <property type="entry name" value="Periplasmic binding protein-like I"/>
    <property type="match status" value="1"/>
</dbReference>
<dbReference type="GO" id="GO:0000976">
    <property type="term" value="F:transcription cis-regulatory region binding"/>
    <property type="evidence" value="ECO:0007669"/>
    <property type="project" value="TreeGrafter"/>
</dbReference>
<keyword evidence="3" id="KW-0804">Transcription</keyword>
<dbReference type="PANTHER" id="PTHR30146">
    <property type="entry name" value="LACI-RELATED TRANSCRIPTIONAL REPRESSOR"/>
    <property type="match status" value="1"/>
</dbReference>
<organism evidence="5 6">
    <name type="scientific">Winslowiella arboricola</name>
    <dbReference type="NCBI Taxonomy" id="2978220"/>
    <lineage>
        <taxon>Bacteria</taxon>
        <taxon>Pseudomonadati</taxon>
        <taxon>Pseudomonadota</taxon>
        <taxon>Gammaproteobacteria</taxon>
        <taxon>Enterobacterales</taxon>
        <taxon>Erwiniaceae</taxon>
        <taxon>Winslowiella</taxon>
    </lineage>
</organism>
<evidence type="ECO:0000256" key="2">
    <source>
        <dbReference type="ARBA" id="ARBA00023125"/>
    </source>
</evidence>
<dbReference type="Pfam" id="PF00356">
    <property type="entry name" value="LacI"/>
    <property type="match status" value="1"/>
</dbReference>
<comment type="caution">
    <text evidence="5">The sequence shown here is derived from an EMBL/GenBank/DDBJ whole genome shotgun (WGS) entry which is preliminary data.</text>
</comment>
<dbReference type="Gene3D" id="1.10.260.40">
    <property type="entry name" value="lambda repressor-like DNA-binding domains"/>
    <property type="match status" value="1"/>
</dbReference>
<dbReference type="PROSITE" id="PS00356">
    <property type="entry name" value="HTH_LACI_1"/>
    <property type="match status" value="1"/>
</dbReference>
<gene>
    <name evidence="5" type="ORF">N5923_16690</name>
</gene>
<dbReference type="GO" id="GO:0003700">
    <property type="term" value="F:DNA-binding transcription factor activity"/>
    <property type="evidence" value="ECO:0007669"/>
    <property type="project" value="TreeGrafter"/>
</dbReference>
<dbReference type="PROSITE" id="PS50932">
    <property type="entry name" value="HTH_LACI_2"/>
    <property type="match status" value="1"/>
</dbReference>
<evidence type="ECO:0000313" key="6">
    <source>
        <dbReference type="Proteomes" id="UP001064262"/>
    </source>
</evidence>